<gene>
    <name evidence="4" type="ORF">CRH09_05265</name>
</gene>
<dbReference type="Proteomes" id="UP000221961">
    <property type="component" value="Chromosome"/>
</dbReference>
<dbReference type="InterPro" id="IPR020841">
    <property type="entry name" value="PKS_Beta-ketoAc_synthase_dom"/>
</dbReference>
<dbReference type="PROSITE" id="PS52004">
    <property type="entry name" value="KS3_2"/>
    <property type="match status" value="1"/>
</dbReference>
<dbReference type="Pfam" id="PF00109">
    <property type="entry name" value="ketoacyl-synt"/>
    <property type="match status" value="1"/>
</dbReference>
<dbReference type="AlphaFoldDB" id="A0A291REH6"/>
<dbReference type="SUPFAM" id="SSF53901">
    <property type="entry name" value="Thiolase-like"/>
    <property type="match status" value="2"/>
</dbReference>
<evidence type="ECO:0000313" key="4">
    <source>
        <dbReference type="EMBL" id="ATL65709.1"/>
    </source>
</evidence>
<dbReference type="SMART" id="SM00825">
    <property type="entry name" value="PKS_KS"/>
    <property type="match status" value="1"/>
</dbReference>
<accession>A0A291REH6</accession>
<dbReference type="InterPro" id="IPR016039">
    <property type="entry name" value="Thiolase-like"/>
</dbReference>
<dbReference type="Pfam" id="PF02801">
    <property type="entry name" value="Ketoacyl-synt_C"/>
    <property type="match status" value="1"/>
</dbReference>
<comment type="similarity">
    <text evidence="2">Belongs to the thiolase-like superfamily. Beta-ketoacyl-ACP synthases family.</text>
</comment>
<sequence>MQTTVVDYLGAHRATGSDGASAFEPGPHIVDPEIAHHPRAEVLAHCVDTLLARNPEVEGTRLTVVEAAQTTGAYYPVNLGEYLPPPSLACERLAARDRVLVSHACASSGLALAVGAALIHRGRCDHVLVLGATDPGFIERAAFASAGALTPRDHCRPFDAAADGTALGFFVGAVLLGPESAARADRPVIGGVGIQTLGLGAQSDLDSQLWCMTHAVEQAGAAPQFVSAHATGTSHGDRVELDAVAALGRSLGDELYLSSCKGELGHSVHSAGLASAIVAFETLRRGRIFGTRRCHDPITAPGAHVLAHGQTVDTAAPTAGLVNAFGFGGTSCSILVRK</sequence>
<dbReference type="InterPro" id="IPR014030">
    <property type="entry name" value="Ketoacyl_synth_N"/>
</dbReference>
<dbReference type="KEGG" id="ntp:CRH09_05265"/>
<dbReference type="GeneID" id="88356846"/>
<dbReference type="GO" id="GO:0006633">
    <property type="term" value="P:fatty acid biosynthetic process"/>
    <property type="evidence" value="ECO:0007669"/>
    <property type="project" value="TreeGrafter"/>
</dbReference>
<evidence type="ECO:0000259" key="3">
    <source>
        <dbReference type="PROSITE" id="PS52004"/>
    </source>
</evidence>
<reference evidence="4 5" key="1">
    <citation type="submission" date="2017-10" db="EMBL/GenBank/DDBJ databases">
        <title>Comparative genomics between pathogenic Norcardia.</title>
        <authorList>
            <person name="Zeng L."/>
        </authorList>
    </citation>
    <scope>NUCLEOTIDE SEQUENCE [LARGE SCALE GENOMIC DNA]</scope>
    <source>
        <strain evidence="4 5">NC_YFY_NT001</strain>
    </source>
</reference>
<evidence type="ECO:0000256" key="2">
    <source>
        <dbReference type="RuleBase" id="RU003694"/>
    </source>
</evidence>
<dbReference type="EMBL" id="CP023778">
    <property type="protein sequence ID" value="ATL65709.1"/>
    <property type="molecule type" value="Genomic_DNA"/>
</dbReference>
<proteinExistence type="inferred from homology"/>
<feature type="domain" description="Ketosynthase family 3 (KS3)" evidence="3">
    <location>
        <begin position="1"/>
        <end position="338"/>
    </location>
</feature>
<dbReference type="InterPro" id="IPR050091">
    <property type="entry name" value="PKS_NRPS_Biosynth_Enz"/>
</dbReference>
<evidence type="ECO:0000313" key="5">
    <source>
        <dbReference type="Proteomes" id="UP000221961"/>
    </source>
</evidence>
<dbReference type="Gene3D" id="3.40.47.10">
    <property type="match status" value="1"/>
</dbReference>
<name>A0A291REH6_9NOCA</name>
<dbReference type="InterPro" id="IPR014031">
    <property type="entry name" value="Ketoacyl_synth_C"/>
</dbReference>
<dbReference type="PANTHER" id="PTHR43775">
    <property type="entry name" value="FATTY ACID SYNTHASE"/>
    <property type="match status" value="1"/>
</dbReference>
<organism evidence="4 5">
    <name type="scientific">Nocardia terpenica</name>
    <dbReference type="NCBI Taxonomy" id="455432"/>
    <lineage>
        <taxon>Bacteria</taxon>
        <taxon>Bacillati</taxon>
        <taxon>Actinomycetota</taxon>
        <taxon>Actinomycetes</taxon>
        <taxon>Mycobacteriales</taxon>
        <taxon>Nocardiaceae</taxon>
        <taxon>Nocardia</taxon>
    </lineage>
</organism>
<keyword evidence="1 2" id="KW-0808">Transferase</keyword>
<protein>
    <recommendedName>
        <fullName evidence="3">Ketosynthase family 3 (KS3) domain-containing protein</fullName>
    </recommendedName>
</protein>
<dbReference type="PANTHER" id="PTHR43775:SF51">
    <property type="entry name" value="INACTIVE PHENOLPHTHIOCEROL SYNTHESIS POLYKETIDE SYNTHASE TYPE I PKS1-RELATED"/>
    <property type="match status" value="1"/>
</dbReference>
<dbReference type="GO" id="GO:0004312">
    <property type="term" value="F:fatty acid synthase activity"/>
    <property type="evidence" value="ECO:0007669"/>
    <property type="project" value="TreeGrafter"/>
</dbReference>
<evidence type="ECO:0000256" key="1">
    <source>
        <dbReference type="ARBA" id="ARBA00022679"/>
    </source>
</evidence>
<dbReference type="RefSeq" id="WP_098692969.1">
    <property type="nucleotide sequence ID" value="NZ_CP023778.1"/>
</dbReference>